<dbReference type="STRING" id="1796616.A4V09_20885"/>
<name>A0A1C7IE54_9FIRM</name>
<evidence type="ECO:0008006" key="3">
    <source>
        <dbReference type="Google" id="ProtNLM"/>
    </source>
</evidence>
<dbReference type="InterPro" id="IPR010310">
    <property type="entry name" value="T7SS_ESAT-6-like"/>
</dbReference>
<protein>
    <recommendedName>
        <fullName evidence="3">ESAT-6-like protein</fullName>
    </recommendedName>
</protein>
<evidence type="ECO:0000313" key="2">
    <source>
        <dbReference type="Proteomes" id="UP000092574"/>
    </source>
</evidence>
<dbReference type="Pfam" id="PF06013">
    <property type="entry name" value="WXG100"/>
    <property type="match status" value="1"/>
</dbReference>
<reference evidence="1" key="1">
    <citation type="submission" date="2017-04" db="EMBL/GenBank/DDBJ databases">
        <title>Complete Genome Sequences of Twelve Strains of a Stable Defined Moderately Diverse Mouse Microbiota 2 (sDMDMm2).</title>
        <authorList>
            <person name="Uchimura Y."/>
            <person name="Wyss M."/>
            <person name="Brugiroux S."/>
            <person name="Limenitakis J.P."/>
            <person name="Stecher B."/>
            <person name="McCoy K.D."/>
            <person name="Macpherson A.J."/>
        </authorList>
    </citation>
    <scope>NUCLEOTIDE SEQUENCE</scope>
    <source>
        <strain evidence="1">YL58</strain>
    </source>
</reference>
<dbReference type="SUPFAM" id="SSF140453">
    <property type="entry name" value="EsxAB dimer-like"/>
    <property type="match status" value="1"/>
</dbReference>
<dbReference type="EMBL" id="CP015405">
    <property type="protein sequence ID" value="ANU77976.1"/>
    <property type="molecule type" value="Genomic_DNA"/>
</dbReference>
<dbReference type="RefSeq" id="WP_065544070.1">
    <property type="nucleotide sequence ID" value="NZ_CP015405.2"/>
</dbReference>
<sequence>MAEYIEAATEPLSADKGTMEAELNAVCAELQQLFQEMEELDSMWDGPASQAFAVQFQTDYQIMQDIIENLKGFIQCMQYAADEYNKCENTIAELISAIRI</sequence>
<keyword evidence="2" id="KW-1185">Reference proteome</keyword>
<accession>A0A1C7IE54</accession>
<proteinExistence type="predicted"/>
<dbReference type="Proteomes" id="UP000092574">
    <property type="component" value="Chromosome"/>
</dbReference>
<dbReference type="AlphaFoldDB" id="A0A1C7IE54"/>
<evidence type="ECO:0000313" key="1">
    <source>
        <dbReference type="EMBL" id="ANU77976.1"/>
    </source>
</evidence>
<dbReference type="Gene3D" id="1.10.287.1060">
    <property type="entry name" value="ESAT-6-like"/>
    <property type="match status" value="1"/>
</dbReference>
<dbReference type="InterPro" id="IPR036689">
    <property type="entry name" value="ESAT-6-like_sf"/>
</dbReference>
<organism evidence="1 2">
    <name type="scientific">Blautia pseudococcoides</name>
    <dbReference type="NCBI Taxonomy" id="1796616"/>
    <lineage>
        <taxon>Bacteria</taxon>
        <taxon>Bacillati</taxon>
        <taxon>Bacillota</taxon>
        <taxon>Clostridia</taxon>
        <taxon>Lachnospirales</taxon>
        <taxon>Lachnospiraceae</taxon>
        <taxon>Blautia</taxon>
    </lineage>
</organism>
<dbReference type="OrthoDB" id="2068029at2"/>
<gene>
    <name evidence="1" type="ORF">A4V09_20885</name>
</gene>
<dbReference type="KEGG" id="byl:A4V09_20885"/>